<feature type="domain" description="HTH cro/C1-type" evidence="1">
    <location>
        <begin position="1"/>
        <end position="46"/>
    </location>
</feature>
<accession>A0A1G7U882</accession>
<dbReference type="STRING" id="659014.SAMN04487996_118189"/>
<keyword evidence="3" id="KW-1185">Reference proteome</keyword>
<reference evidence="3" key="1">
    <citation type="submission" date="2016-10" db="EMBL/GenBank/DDBJ databases">
        <authorList>
            <person name="Varghese N."/>
            <person name="Submissions S."/>
        </authorList>
    </citation>
    <scope>NUCLEOTIDE SEQUENCE [LARGE SCALE GENOMIC DNA]</scope>
    <source>
        <strain evidence="3">DSM 25329</strain>
    </source>
</reference>
<dbReference type="PROSITE" id="PS50943">
    <property type="entry name" value="HTH_CROC1"/>
    <property type="match status" value="1"/>
</dbReference>
<dbReference type="CDD" id="cd00093">
    <property type="entry name" value="HTH_XRE"/>
    <property type="match status" value="1"/>
</dbReference>
<protein>
    <submittedName>
        <fullName evidence="2">Helix-turn-helix</fullName>
    </submittedName>
</protein>
<dbReference type="Gene3D" id="1.10.260.40">
    <property type="entry name" value="lambda repressor-like DNA-binding domains"/>
    <property type="match status" value="1"/>
</dbReference>
<organism evidence="2 3">
    <name type="scientific">Dyadobacter soli</name>
    <dbReference type="NCBI Taxonomy" id="659014"/>
    <lineage>
        <taxon>Bacteria</taxon>
        <taxon>Pseudomonadati</taxon>
        <taxon>Bacteroidota</taxon>
        <taxon>Cytophagia</taxon>
        <taxon>Cytophagales</taxon>
        <taxon>Spirosomataceae</taxon>
        <taxon>Dyadobacter</taxon>
    </lineage>
</organism>
<dbReference type="InterPro" id="IPR001387">
    <property type="entry name" value="Cro/C1-type_HTH"/>
</dbReference>
<evidence type="ECO:0000313" key="3">
    <source>
        <dbReference type="Proteomes" id="UP000198748"/>
    </source>
</evidence>
<dbReference type="InterPro" id="IPR010982">
    <property type="entry name" value="Lambda_DNA-bd_dom_sf"/>
</dbReference>
<gene>
    <name evidence="2" type="ORF">SAMN04487996_118189</name>
</gene>
<evidence type="ECO:0000313" key="2">
    <source>
        <dbReference type="EMBL" id="SDG43634.1"/>
    </source>
</evidence>
<dbReference type="GO" id="GO:0003677">
    <property type="term" value="F:DNA binding"/>
    <property type="evidence" value="ECO:0007669"/>
    <property type="project" value="InterPro"/>
</dbReference>
<dbReference type="EMBL" id="FNAN01000018">
    <property type="protein sequence ID" value="SDG43634.1"/>
    <property type="molecule type" value="Genomic_DNA"/>
</dbReference>
<dbReference type="Proteomes" id="UP000198748">
    <property type="component" value="Unassembled WGS sequence"/>
</dbReference>
<evidence type="ECO:0000259" key="1">
    <source>
        <dbReference type="PROSITE" id="PS50943"/>
    </source>
</evidence>
<name>A0A1G7U882_9BACT</name>
<sequence>MSQQELAAYLNVTASCISHYENGERGVPTDSLERAASLFGISAYDFYEKNAANKTANTAFAFRAGELEPTDLDEIARFRTVVRNFISMKNKLKRYEGQERK</sequence>
<proteinExistence type="predicted"/>
<dbReference type="Pfam" id="PF01381">
    <property type="entry name" value="HTH_3"/>
    <property type="match status" value="1"/>
</dbReference>
<dbReference type="SUPFAM" id="SSF47413">
    <property type="entry name" value="lambda repressor-like DNA-binding domains"/>
    <property type="match status" value="1"/>
</dbReference>
<dbReference type="AlphaFoldDB" id="A0A1G7U882"/>